<protein>
    <submittedName>
        <fullName evidence="2">Uncharacterized protein</fullName>
    </submittedName>
</protein>
<dbReference type="RefSeq" id="WP_096327421.1">
    <property type="nucleotide sequence ID" value="NZ_FOMX01000021.1"/>
</dbReference>
<reference evidence="3" key="1">
    <citation type="submission" date="2016-10" db="EMBL/GenBank/DDBJ databases">
        <authorList>
            <person name="Varghese N."/>
            <person name="Submissions S."/>
        </authorList>
    </citation>
    <scope>NUCLEOTIDE SEQUENCE [LARGE SCALE GENOMIC DNA]</scope>
    <source>
        <strain evidence="3">ATCC 25963</strain>
    </source>
</reference>
<name>A0A1I2DYK1_9BACT</name>
<evidence type="ECO:0000313" key="3">
    <source>
        <dbReference type="Proteomes" id="UP000199400"/>
    </source>
</evidence>
<feature type="region of interest" description="Disordered" evidence="1">
    <location>
        <begin position="20"/>
        <end position="67"/>
    </location>
</feature>
<dbReference type="AlphaFoldDB" id="A0A1I2DYK1"/>
<sequence>MSAARAPILVLAAADVVTQEAPAEVEASAPTGPPPAKQAARGSAAGGNVAASGEEAPEPGCLKEHGR</sequence>
<gene>
    <name evidence="2" type="ORF">SAMN02745121_05815</name>
</gene>
<evidence type="ECO:0000313" key="2">
    <source>
        <dbReference type="EMBL" id="SFE85822.1"/>
    </source>
</evidence>
<keyword evidence="3" id="KW-1185">Reference proteome</keyword>
<dbReference type="EMBL" id="FOMX01000021">
    <property type="protein sequence ID" value="SFE85822.1"/>
    <property type="molecule type" value="Genomic_DNA"/>
</dbReference>
<dbReference type="Proteomes" id="UP000199400">
    <property type="component" value="Unassembled WGS sequence"/>
</dbReference>
<proteinExistence type="predicted"/>
<feature type="compositionally biased region" description="Low complexity" evidence="1">
    <location>
        <begin position="39"/>
        <end position="54"/>
    </location>
</feature>
<evidence type="ECO:0000256" key="1">
    <source>
        <dbReference type="SAM" id="MobiDB-lite"/>
    </source>
</evidence>
<accession>A0A1I2DYK1</accession>
<organism evidence="2 3">
    <name type="scientific">Nannocystis exedens</name>
    <dbReference type="NCBI Taxonomy" id="54"/>
    <lineage>
        <taxon>Bacteria</taxon>
        <taxon>Pseudomonadati</taxon>
        <taxon>Myxococcota</taxon>
        <taxon>Polyangia</taxon>
        <taxon>Nannocystales</taxon>
        <taxon>Nannocystaceae</taxon>
        <taxon>Nannocystis</taxon>
    </lineage>
</organism>